<organism evidence="22 23">
    <name type="scientific">Enhygromyxa salina</name>
    <dbReference type="NCBI Taxonomy" id="215803"/>
    <lineage>
        <taxon>Bacteria</taxon>
        <taxon>Pseudomonadati</taxon>
        <taxon>Myxococcota</taxon>
        <taxon>Polyangia</taxon>
        <taxon>Nannocystales</taxon>
        <taxon>Nannocystaceae</taxon>
        <taxon>Enhygromyxa</taxon>
    </lineage>
</organism>
<sequence>MKVGIPKEVFAGERRVATTPQTAKRLQKLGFEVLVESGAGTAASFSDDLYTAADCKIVAGPEALWAEADIVLKVREPMDHPELGKHEAELLREGQVLISFIWPAQNKELVEKLAARKGTVLAMDAVPRISRAQKCDALSSMANIAGYRAVVEAAQHFGSFFTGQFTAAGKVPPAKVLVIGAGVAGLAAIGAARGLGAIVRAFDTRPAVKEQVESMGADYLTLEFEEDGTGAGGYAKVMTEAFMDAERALFEEQAKEVDIIVTTALIPGKPSPYLITEQALINMREGSVVVDLAAERGGNCRQVVADEVTVKHGVTLIGYTDLPSRMANVASNLYGNNLYHLLDDMGGAEGFKVDEDDDVVRGALILNKGELRWPPPKIEPSPQAKPKPAEAKPEAPKPAALAPTPKASSPKSSKKGHGHGGGGQAKGNPLWLVLGGLALIGVGWGGGEDFLDHFTVFILACFIGWQVIWNVSPALHTPLMSVTNAISGIIIIGGMLQIGGELSDPAVILGALAILVATINVAGGFLVTQRMLKMFQK</sequence>
<dbReference type="OrthoDB" id="9804592at2"/>
<dbReference type="NCBIfam" id="NF006942">
    <property type="entry name" value="PRK09424.1"/>
    <property type="match status" value="1"/>
</dbReference>
<dbReference type="Gene3D" id="3.40.50.720">
    <property type="entry name" value="NAD(P)-binding Rossmann-like Domain"/>
    <property type="match status" value="2"/>
</dbReference>
<dbReference type="PANTHER" id="PTHR10160:SF19">
    <property type="entry name" value="PROTON-TRANSLOCATING NAD(P)(+) TRANSHYDROGENASE"/>
    <property type="match status" value="1"/>
</dbReference>
<evidence type="ECO:0000256" key="19">
    <source>
        <dbReference type="SAM" id="Phobius"/>
    </source>
</evidence>
<dbReference type="InterPro" id="IPR026255">
    <property type="entry name" value="NADP_transhyd_a"/>
</dbReference>
<keyword evidence="6" id="KW-0997">Cell inner membrane</keyword>
<keyword evidence="22" id="KW-0560">Oxidoreductase</keyword>
<keyword evidence="5" id="KW-1003">Cell membrane</keyword>
<comment type="catalytic activity">
    <reaction evidence="14">
        <text>NAD(+) + NADPH + H(+)(in) = NADH + NADP(+) + H(+)(out)</text>
        <dbReference type="Rhea" id="RHEA:47992"/>
        <dbReference type="ChEBI" id="CHEBI:15378"/>
        <dbReference type="ChEBI" id="CHEBI:57540"/>
        <dbReference type="ChEBI" id="CHEBI:57783"/>
        <dbReference type="ChEBI" id="CHEBI:57945"/>
        <dbReference type="ChEBI" id="CHEBI:58349"/>
        <dbReference type="EC" id="7.1.1.1"/>
    </reaction>
</comment>
<evidence type="ECO:0000259" key="20">
    <source>
        <dbReference type="SMART" id="SM01002"/>
    </source>
</evidence>
<dbReference type="Pfam" id="PF12769">
    <property type="entry name" value="PNTB_4TM"/>
    <property type="match status" value="1"/>
</dbReference>
<keyword evidence="23" id="KW-1185">Reference proteome</keyword>
<feature type="domain" description="Alanine dehydrogenase/pyridine nucleotide transhydrogenase NAD(H)-binding" evidence="20">
    <location>
        <begin position="154"/>
        <end position="318"/>
    </location>
</feature>
<feature type="transmembrane region" description="Helical" evidence="19">
    <location>
        <begin position="506"/>
        <end position="527"/>
    </location>
</feature>
<evidence type="ECO:0000256" key="14">
    <source>
        <dbReference type="ARBA" id="ARBA00048202"/>
    </source>
</evidence>
<dbReference type="Pfam" id="PF05222">
    <property type="entry name" value="AlaDh_PNT_N"/>
    <property type="match status" value="1"/>
</dbReference>
<evidence type="ECO:0000256" key="13">
    <source>
        <dbReference type="ARBA" id="ARBA00023136"/>
    </source>
</evidence>
<evidence type="ECO:0000256" key="16">
    <source>
        <dbReference type="ARBA" id="ARBA00079788"/>
    </source>
</evidence>
<dbReference type="GO" id="GO:0008750">
    <property type="term" value="F:proton-translocating NAD(P)+ transhydrogenase activity"/>
    <property type="evidence" value="ECO:0007669"/>
    <property type="project" value="UniProtKB-EC"/>
</dbReference>
<evidence type="ECO:0000256" key="1">
    <source>
        <dbReference type="ARBA" id="ARBA00003943"/>
    </source>
</evidence>
<evidence type="ECO:0000256" key="17">
    <source>
        <dbReference type="ARBA" id="ARBA00083734"/>
    </source>
</evidence>
<dbReference type="GO" id="GO:0006740">
    <property type="term" value="P:NADPH regeneration"/>
    <property type="evidence" value="ECO:0007669"/>
    <property type="project" value="TreeGrafter"/>
</dbReference>
<dbReference type="Pfam" id="PF01262">
    <property type="entry name" value="AlaDh_PNT_C"/>
    <property type="match status" value="1"/>
</dbReference>
<dbReference type="InterPro" id="IPR036291">
    <property type="entry name" value="NAD(P)-bd_dom_sf"/>
</dbReference>
<name>A0A2S9XFU0_9BACT</name>
<dbReference type="SMART" id="SM01003">
    <property type="entry name" value="AlaDh_PNT_N"/>
    <property type="match status" value="1"/>
</dbReference>
<dbReference type="SUPFAM" id="SSF52283">
    <property type="entry name" value="Formate/glycerate dehydrogenase catalytic domain-like"/>
    <property type="match status" value="1"/>
</dbReference>
<keyword evidence="12" id="KW-0520">NAD</keyword>
<evidence type="ECO:0000256" key="10">
    <source>
        <dbReference type="ARBA" id="ARBA00022967"/>
    </source>
</evidence>
<dbReference type="InterPro" id="IPR007698">
    <property type="entry name" value="AlaDH/PNT_NAD(H)-bd"/>
</dbReference>
<evidence type="ECO:0000256" key="2">
    <source>
        <dbReference type="ARBA" id="ARBA00004429"/>
    </source>
</evidence>
<evidence type="ECO:0000256" key="11">
    <source>
        <dbReference type="ARBA" id="ARBA00022989"/>
    </source>
</evidence>
<evidence type="ECO:0000259" key="21">
    <source>
        <dbReference type="SMART" id="SM01003"/>
    </source>
</evidence>
<dbReference type="InterPro" id="IPR008143">
    <property type="entry name" value="Ala_DH/PNT_CS2"/>
</dbReference>
<comment type="caution">
    <text evidence="22">The sequence shown here is derived from an EMBL/GenBank/DDBJ whole genome shotgun (WGS) entry which is preliminary data.</text>
</comment>
<evidence type="ECO:0000256" key="18">
    <source>
        <dbReference type="SAM" id="MobiDB-lite"/>
    </source>
</evidence>
<dbReference type="EC" id="7.1.1.1" evidence="4"/>
<dbReference type="CDD" id="cd05304">
    <property type="entry name" value="Rubrum_tdh"/>
    <property type="match status" value="1"/>
</dbReference>
<dbReference type="InterPro" id="IPR024605">
    <property type="entry name" value="NADP_transhyd_a_C"/>
</dbReference>
<evidence type="ECO:0000256" key="5">
    <source>
        <dbReference type="ARBA" id="ARBA00022475"/>
    </source>
</evidence>
<evidence type="ECO:0000256" key="15">
    <source>
        <dbReference type="ARBA" id="ARBA00071831"/>
    </source>
</evidence>
<feature type="compositionally biased region" description="Pro residues" evidence="18">
    <location>
        <begin position="373"/>
        <end position="385"/>
    </location>
</feature>
<keyword evidence="8" id="KW-0547">Nucleotide-binding</keyword>
<dbReference type="Proteomes" id="UP000237968">
    <property type="component" value="Unassembled WGS sequence"/>
</dbReference>
<evidence type="ECO:0000256" key="4">
    <source>
        <dbReference type="ARBA" id="ARBA00012943"/>
    </source>
</evidence>
<evidence type="ECO:0000313" key="22">
    <source>
        <dbReference type="EMBL" id="PRP91734.1"/>
    </source>
</evidence>
<keyword evidence="9" id="KW-0521">NADP</keyword>
<dbReference type="GO" id="GO:0016491">
    <property type="term" value="F:oxidoreductase activity"/>
    <property type="evidence" value="ECO:0007669"/>
    <property type="project" value="UniProtKB-KW"/>
</dbReference>
<dbReference type="RefSeq" id="WP_106394533.1">
    <property type="nucleotide sequence ID" value="NZ_PVNK01000232.1"/>
</dbReference>
<dbReference type="AlphaFoldDB" id="A0A2S9XFU0"/>
<evidence type="ECO:0000256" key="3">
    <source>
        <dbReference type="ARBA" id="ARBA00005689"/>
    </source>
</evidence>
<keyword evidence="11 19" id="KW-1133">Transmembrane helix</keyword>
<dbReference type="PROSITE" id="PS00836">
    <property type="entry name" value="ALADH_PNT_1"/>
    <property type="match status" value="1"/>
</dbReference>
<evidence type="ECO:0000256" key="7">
    <source>
        <dbReference type="ARBA" id="ARBA00022692"/>
    </source>
</evidence>
<proteinExistence type="inferred from homology"/>
<evidence type="ECO:0000256" key="8">
    <source>
        <dbReference type="ARBA" id="ARBA00022741"/>
    </source>
</evidence>
<dbReference type="GO" id="GO:0050661">
    <property type="term" value="F:NADP binding"/>
    <property type="evidence" value="ECO:0007669"/>
    <property type="project" value="TreeGrafter"/>
</dbReference>
<comment type="subcellular location">
    <subcellularLocation>
        <location evidence="2">Cell inner membrane</location>
        <topology evidence="2">Multi-pass membrane protein</topology>
    </subcellularLocation>
</comment>
<dbReference type="PIRSF" id="PIRSF000203">
    <property type="entry name" value="NADP_transhydrogenase_alpha"/>
    <property type="match status" value="1"/>
</dbReference>
<feature type="transmembrane region" description="Helical" evidence="19">
    <location>
        <begin position="430"/>
        <end position="447"/>
    </location>
</feature>
<dbReference type="PANTHER" id="PTHR10160">
    <property type="entry name" value="NAD(P) TRANSHYDROGENASE"/>
    <property type="match status" value="1"/>
</dbReference>
<dbReference type="EMBL" id="PVNK01000232">
    <property type="protein sequence ID" value="PRP91734.1"/>
    <property type="molecule type" value="Genomic_DNA"/>
</dbReference>
<keyword evidence="13 19" id="KW-0472">Membrane</keyword>
<protein>
    <recommendedName>
        <fullName evidence="15">NAD(P) transhydrogenase subunit alpha</fullName>
        <ecNumber evidence="4">7.1.1.1</ecNumber>
    </recommendedName>
    <alternativeName>
        <fullName evidence="17">Nicotinamide nucleotide transhydrogenase subunit alpha</fullName>
    </alternativeName>
    <alternativeName>
        <fullName evidence="16">Pyridine nucleotide transhydrogenase subunit alpha</fullName>
    </alternativeName>
</protein>
<feature type="compositionally biased region" description="Low complexity" evidence="18">
    <location>
        <begin position="397"/>
        <end position="411"/>
    </location>
</feature>
<dbReference type="PROSITE" id="PS00837">
    <property type="entry name" value="ALADH_PNT_2"/>
    <property type="match status" value="1"/>
</dbReference>
<dbReference type="FunFam" id="3.40.50.720:FF:000028">
    <property type="entry name" value="NAD(P) transhydrogenase subunit alpha"/>
    <property type="match status" value="1"/>
</dbReference>
<dbReference type="NCBIfam" id="TIGR00561">
    <property type="entry name" value="pntA"/>
    <property type="match status" value="1"/>
</dbReference>
<dbReference type="SMART" id="SM01002">
    <property type="entry name" value="AlaDh_PNT_C"/>
    <property type="match status" value="1"/>
</dbReference>
<reference evidence="22 23" key="1">
    <citation type="submission" date="2018-03" db="EMBL/GenBank/DDBJ databases">
        <title>Draft Genome Sequences of the Obligatory Marine Myxobacteria Enhygromyxa salina SWB005.</title>
        <authorList>
            <person name="Poehlein A."/>
            <person name="Moghaddam J.A."/>
            <person name="Harms H."/>
            <person name="Alanjari M."/>
            <person name="Koenig G.M."/>
            <person name="Daniel R."/>
            <person name="Schaeberle T.F."/>
        </authorList>
    </citation>
    <scope>NUCLEOTIDE SEQUENCE [LARGE SCALE GENOMIC DNA]</scope>
    <source>
        <strain evidence="22 23">SWB005</strain>
    </source>
</reference>
<dbReference type="InterPro" id="IPR007886">
    <property type="entry name" value="AlaDH/PNT_N"/>
</dbReference>
<dbReference type="GO" id="GO:0005886">
    <property type="term" value="C:plasma membrane"/>
    <property type="evidence" value="ECO:0007669"/>
    <property type="project" value="UniProtKB-SubCell"/>
</dbReference>
<feature type="region of interest" description="Disordered" evidence="18">
    <location>
        <begin position="372"/>
        <end position="424"/>
    </location>
</feature>
<keyword evidence="7 19" id="KW-0812">Transmembrane</keyword>
<dbReference type="InterPro" id="IPR008142">
    <property type="entry name" value="AlaDH/PNT_CS1"/>
</dbReference>
<evidence type="ECO:0000256" key="12">
    <source>
        <dbReference type="ARBA" id="ARBA00023027"/>
    </source>
</evidence>
<keyword evidence="10" id="KW-1278">Translocase</keyword>
<comment type="similarity">
    <text evidence="3">Belongs to the AlaDH/PNT family.</text>
</comment>
<feature type="transmembrane region" description="Helical" evidence="19">
    <location>
        <begin position="453"/>
        <end position="472"/>
    </location>
</feature>
<accession>A0A2S9XFU0</accession>
<dbReference type="SUPFAM" id="SSF51735">
    <property type="entry name" value="NAD(P)-binding Rossmann-fold domains"/>
    <property type="match status" value="1"/>
</dbReference>
<evidence type="ECO:0000256" key="9">
    <source>
        <dbReference type="ARBA" id="ARBA00022857"/>
    </source>
</evidence>
<comment type="function">
    <text evidence="1">The transhydrogenation between NADH and NADP is coupled to respiration and ATP hydrolysis and functions as a proton pump across the membrane.</text>
</comment>
<evidence type="ECO:0000313" key="23">
    <source>
        <dbReference type="Proteomes" id="UP000237968"/>
    </source>
</evidence>
<evidence type="ECO:0000256" key="6">
    <source>
        <dbReference type="ARBA" id="ARBA00022519"/>
    </source>
</evidence>
<gene>
    <name evidence="22" type="primary">pntA</name>
    <name evidence="22" type="ORF">ENSA5_53140</name>
</gene>
<feature type="transmembrane region" description="Helical" evidence="19">
    <location>
        <begin position="479"/>
        <end position="500"/>
    </location>
</feature>
<feature type="domain" description="Alanine dehydrogenase/pyridine nucleotide transhydrogenase N-terminal" evidence="21">
    <location>
        <begin position="4"/>
        <end position="145"/>
    </location>
</feature>